<keyword evidence="2" id="KW-0540">Nuclease</keyword>
<dbReference type="EMBL" id="PZKC01000006">
    <property type="protein sequence ID" value="PTD96570.1"/>
    <property type="molecule type" value="Genomic_DNA"/>
</dbReference>
<sequence>MRVISWNIQWGRGADGRVDLARTVDALHALGGAQGAALICLQEVACCFPGLPGGAEEDEVALLRAAFPGYQAVFGAGVDVPGSAGGRARFGNLLLSRLPLGQVYRHLLPAPADGGLPSMQRVCVEAVVEAPWGPLRVLTTHLEYYSARQRMAQVQALCALQESVVDSARVAAAPRVKEGNASFAPWPRPPAALLCGDFNCEPGSAEHAALRAGPHWHDAWVACHGDLPHAPTVGLHGAEWPQRAYCCDYFCVTGELLPRLADVAVDGGTAASDHQPVTLDLFSAPGG</sequence>
<dbReference type="Proteomes" id="UP000241193">
    <property type="component" value="Unassembled WGS sequence"/>
</dbReference>
<dbReference type="InterPro" id="IPR051916">
    <property type="entry name" value="GPI-anchor_lipid_remodeler"/>
</dbReference>
<dbReference type="OrthoDB" id="5294090at2"/>
<accession>A0A2T4IFK8</accession>
<keyword evidence="2" id="KW-0378">Hydrolase</keyword>
<protein>
    <submittedName>
        <fullName evidence="2">Endonuclease</fullName>
    </submittedName>
</protein>
<keyword evidence="2" id="KW-0255">Endonuclease</keyword>
<dbReference type="SUPFAM" id="SSF56219">
    <property type="entry name" value="DNase I-like"/>
    <property type="match status" value="1"/>
</dbReference>
<dbReference type="PANTHER" id="PTHR14859">
    <property type="entry name" value="CALCOFLUOR WHITE HYPERSENSITIVE PROTEIN PRECURSOR"/>
    <property type="match status" value="1"/>
</dbReference>
<reference evidence="2 3" key="2">
    <citation type="submission" date="2018-04" db="EMBL/GenBank/DDBJ databases">
        <title>Thauera lacus sp. nov., isolated from an saline lake in Inner Mongolia, China.</title>
        <authorList>
            <person name="Liang Q.-Y."/>
        </authorList>
    </citation>
    <scope>NUCLEOTIDE SEQUENCE [LARGE SCALE GENOMIC DNA]</scope>
    <source>
        <strain evidence="2 3">D20</strain>
    </source>
</reference>
<dbReference type="AlphaFoldDB" id="A0A2T4IFK8"/>
<evidence type="ECO:0000313" key="2">
    <source>
        <dbReference type="EMBL" id="PTD96570.1"/>
    </source>
</evidence>
<dbReference type="Pfam" id="PF03372">
    <property type="entry name" value="Exo_endo_phos"/>
    <property type="match status" value="1"/>
</dbReference>
<name>A0A2T4IFK8_9RHOO</name>
<proteinExistence type="predicted"/>
<dbReference type="InterPro" id="IPR005135">
    <property type="entry name" value="Endo/exonuclease/phosphatase"/>
</dbReference>
<keyword evidence="3" id="KW-1185">Reference proteome</keyword>
<dbReference type="GO" id="GO:0004519">
    <property type="term" value="F:endonuclease activity"/>
    <property type="evidence" value="ECO:0007669"/>
    <property type="project" value="UniProtKB-KW"/>
</dbReference>
<dbReference type="GO" id="GO:0006506">
    <property type="term" value="P:GPI anchor biosynthetic process"/>
    <property type="evidence" value="ECO:0007669"/>
    <property type="project" value="TreeGrafter"/>
</dbReference>
<dbReference type="PANTHER" id="PTHR14859:SF0">
    <property type="entry name" value="ENDONUCLEASE_EXONUCLEASE_PHOSPHATASE FAMILY PROTEIN, EXPRESSED"/>
    <property type="match status" value="1"/>
</dbReference>
<reference evidence="2 3" key="1">
    <citation type="submission" date="2018-03" db="EMBL/GenBank/DDBJ databases">
        <authorList>
            <person name="Keele B.F."/>
        </authorList>
    </citation>
    <scope>NUCLEOTIDE SEQUENCE [LARGE SCALE GENOMIC DNA]</scope>
    <source>
        <strain evidence="2 3">D20</strain>
    </source>
</reference>
<evidence type="ECO:0000259" key="1">
    <source>
        <dbReference type="Pfam" id="PF03372"/>
    </source>
</evidence>
<dbReference type="InterPro" id="IPR036691">
    <property type="entry name" value="Endo/exonu/phosph_ase_sf"/>
</dbReference>
<dbReference type="Gene3D" id="3.60.10.10">
    <property type="entry name" value="Endonuclease/exonuclease/phosphatase"/>
    <property type="match status" value="1"/>
</dbReference>
<dbReference type="GO" id="GO:0016020">
    <property type="term" value="C:membrane"/>
    <property type="evidence" value="ECO:0007669"/>
    <property type="project" value="GOC"/>
</dbReference>
<gene>
    <name evidence="2" type="ORF">C8261_09210</name>
</gene>
<organism evidence="2 3">
    <name type="scientific">Pseudothauera lacus</name>
    <dbReference type="NCBI Taxonomy" id="2136175"/>
    <lineage>
        <taxon>Bacteria</taxon>
        <taxon>Pseudomonadati</taxon>
        <taxon>Pseudomonadota</taxon>
        <taxon>Betaproteobacteria</taxon>
        <taxon>Rhodocyclales</taxon>
        <taxon>Zoogloeaceae</taxon>
        <taxon>Pseudothauera</taxon>
    </lineage>
</organism>
<feature type="domain" description="Endonuclease/exonuclease/phosphatase" evidence="1">
    <location>
        <begin position="4"/>
        <end position="274"/>
    </location>
</feature>
<evidence type="ECO:0000313" key="3">
    <source>
        <dbReference type="Proteomes" id="UP000241193"/>
    </source>
</evidence>
<comment type="caution">
    <text evidence="2">The sequence shown here is derived from an EMBL/GenBank/DDBJ whole genome shotgun (WGS) entry which is preliminary data.</text>
</comment>